<dbReference type="SUPFAM" id="SSF82714">
    <property type="entry name" value="Multidrug efflux transporter AcrB TolC docking domain, DN and DC subdomains"/>
    <property type="match status" value="2"/>
</dbReference>
<evidence type="ECO:0000256" key="3">
    <source>
        <dbReference type="ARBA" id="ARBA00022475"/>
    </source>
</evidence>
<gene>
    <name evidence="9" type="ORF">HHL15_19455</name>
</gene>
<keyword evidence="7 8" id="KW-0472">Membrane</keyword>
<protein>
    <submittedName>
        <fullName evidence="9">Multidrug efflux RND transporter permease subunit</fullName>
    </submittedName>
</protein>
<dbReference type="AlphaFoldDB" id="A0A848G9C7"/>
<dbReference type="GO" id="GO:0042910">
    <property type="term" value="F:xenobiotic transmembrane transporter activity"/>
    <property type="evidence" value="ECO:0007669"/>
    <property type="project" value="TreeGrafter"/>
</dbReference>
<proteinExistence type="predicted"/>
<dbReference type="SUPFAM" id="SSF82866">
    <property type="entry name" value="Multidrug efflux transporter AcrB transmembrane domain"/>
    <property type="match status" value="2"/>
</dbReference>
<dbReference type="Gene3D" id="1.20.1640.10">
    <property type="entry name" value="Multidrug efflux transporter AcrB transmembrane domain"/>
    <property type="match status" value="2"/>
</dbReference>
<evidence type="ECO:0000313" key="10">
    <source>
        <dbReference type="Proteomes" id="UP000580043"/>
    </source>
</evidence>
<dbReference type="Gene3D" id="3.30.2090.10">
    <property type="entry name" value="Multidrug efflux transporter AcrB TolC docking domain, DN and DC subdomains"/>
    <property type="match status" value="2"/>
</dbReference>
<evidence type="ECO:0000313" key="9">
    <source>
        <dbReference type="EMBL" id="NML27940.1"/>
    </source>
</evidence>
<keyword evidence="4" id="KW-0997">Cell inner membrane</keyword>
<dbReference type="Gene3D" id="3.30.70.1440">
    <property type="entry name" value="Multidrug efflux transporter AcrB pore domain"/>
    <property type="match status" value="1"/>
</dbReference>
<evidence type="ECO:0000256" key="4">
    <source>
        <dbReference type="ARBA" id="ARBA00022519"/>
    </source>
</evidence>
<dbReference type="FunFam" id="3.30.70.1430:FF:000001">
    <property type="entry name" value="Efflux pump membrane transporter"/>
    <property type="match status" value="1"/>
</dbReference>
<dbReference type="GO" id="GO:0005886">
    <property type="term" value="C:plasma membrane"/>
    <property type="evidence" value="ECO:0007669"/>
    <property type="project" value="UniProtKB-SubCell"/>
</dbReference>
<evidence type="ECO:0000256" key="8">
    <source>
        <dbReference type="SAM" id="Phobius"/>
    </source>
</evidence>
<evidence type="ECO:0000256" key="1">
    <source>
        <dbReference type="ARBA" id="ARBA00004429"/>
    </source>
</evidence>
<keyword evidence="3" id="KW-1003">Cell membrane</keyword>
<feature type="transmembrane region" description="Helical" evidence="8">
    <location>
        <begin position="911"/>
        <end position="936"/>
    </location>
</feature>
<dbReference type="Proteomes" id="UP000580043">
    <property type="component" value="Unassembled WGS sequence"/>
</dbReference>
<dbReference type="SUPFAM" id="SSF82693">
    <property type="entry name" value="Multidrug efflux transporter AcrB pore domain, PN1, PN2, PC1 and PC2 subdomains"/>
    <property type="match status" value="4"/>
</dbReference>
<name>A0A848G9C7_9RHOO</name>
<feature type="transmembrane region" description="Helical" evidence="8">
    <location>
        <begin position="360"/>
        <end position="384"/>
    </location>
</feature>
<dbReference type="InterPro" id="IPR001036">
    <property type="entry name" value="Acrflvin-R"/>
</dbReference>
<keyword evidence="5 8" id="KW-0812">Transmembrane</keyword>
<dbReference type="Gene3D" id="3.30.70.1430">
    <property type="entry name" value="Multidrug efflux transporter AcrB pore domain"/>
    <property type="match status" value="2"/>
</dbReference>
<evidence type="ECO:0000256" key="5">
    <source>
        <dbReference type="ARBA" id="ARBA00022692"/>
    </source>
</evidence>
<dbReference type="PANTHER" id="PTHR32063">
    <property type="match status" value="1"/>
</dbReference>
<dbReference type="RefSeq" id="WP_169147474.1">
    <property type="nucleotide sequence ID" value="NZ_JABBGA010000020.1"/>
</dbReference>
<feature type="transmembrane region" description="Helical" evidence="8">
    <location>
        <begin position="334"/>
        <end position="353"/>
    </location>
</feature>
<feature type="transmembrane region" description="Helical" evidence="8">
    <location>
        <begin position="431"/>
        <end position="451"/>
    </location>
</feature>
<comment type="subcellular location">
    <subcellularLocation>
        <location evidence="1">Cell inner membrane</location>
        <topology evidence="1">Multi-pass membrane protein</topology>
    </subcellularLocation>
</comment>
<accession>A0A848G9C7</accession>
<dbReference type="InterPro" id="IPR027463">
    <property type="entry name" value="AcrB_DN_DC_subdom"/>
</dbReference>
<evidence type="ECO:0000256" key="6">
    <source>
        <dbReference type="ARBA" id="ARBA00022989"/>
    </source>
</evidence>
<keyword evidence="2" id="KW-0813">Transport</keyword>
<keyword evidence="10" id="KW-1185">Reference proteome</keyword>
<dbReference type="PRINTS" id="PR00702">
    <property type="entry name" value="ACRIFLAVINRP"/>
</dbReference>
<feature type="transmembrane region" description="Helical" evidence="8">
    <location>
        <begin position="956"/>
        <end position="977"/>
    </location>
</feature>
<dbReference type="EMBL" id="JABBGA010000020">
    <property type="protein sequence ID" value="NML27940.1"/>
    <property type="molecule type" value="Genomic_DNA"/>
</dbReference>
<dbReference type="Gene3D" id="3.30.70.1320">
    <property type="entry name" value="Multidrug efflux transporter AcrB pore domain like"/>
    <property type="match status" value="1"/>
</dbReference>
<evidence type="ECO:0000256" key="7">
    <source>
        <dbReference type="ARBA" id="ARBA00023136"/>
    </source>
</evidence>
<organism evidence="9 10">
    <name type="scientific">Zoogloea dura</name>
    <dbReference type="NCBI Taxonomy" id="2728840"/>
    <lineage>
        <taxon>Bacteria</taxon>
        <taxon>Pseudomonadati</taxon>
        <taxon>Pseudomonadota</taxon>
        <taxon>Betaproteobacteria</taxon>
        <taxon>Rhodocyclales</taxon>
        <taxon>Zoogloeaceae</taxon>
        <taxon>Zoogloea</taxon>
    </lineage>
</organism>
<feature type="transmembrane region" description="Helical" evidence="8">
    <location>
        <begin position="861"/>
        <end position="878"/>
    </location>
</feature>
<sequence>MNLSAMFIRRPVATSLLALAIALVGLVAYRLQPVAALPQVDFPTLTVSANLPGASPETMAATVATPLERALGTIAGVTELTSSSSLGNTRITLQLDLDQNIETAAKSVQAAINATRAQLPSGMSGNPSYRKINPSDAPVLILSMTSDSVSRAAMYDFASTVLAQRLAQVKGVGQVNMGGGSLPAVRVEVDPSGLAAAGVGVESLRQTIDAANVTRPKGSLENGERHWQLGASDQATKAADYLPTIVSWKSGAALRLGDVARVFDGEQDTRNMGLANGKPAVILLINRQPDANVIETVERALAILPQLRAELPPGVRLEVVADRTVTIRASLREVQHTLLLSIGLVIMVVFLFLRNARAALIPSVAVPVSLLGTFAVMYLCGYSLNNISLMALVIVTGFVVDDAVVVLENISRHIEAGMTPFDAALRGAREVGFTVLSMSLSLIAVFIPILLMGGVVGRLFREFAVTLSAAILVSLVVSLTLTPMMCARLLKPHAPKPAGTRPALAARLQDALLGGYGRSLAVVLRHPWITLALLFATIGFNVYLYGIVPKGFFPQQDTGRIMGFIDADQRTSFQSMQGKLSRFVSIVEQDPAVDNVVGYAGGAGGGGPRGGSGGMMFVTLKPLAERDVTADQVIGRLRGKLSREPGASLFLVAAQDIRIGGRMSGAQYEFTLQSDSLQALRQWEPRIREAMRKLPQLEDVSSDRQDKGEQTYLEVDRDALARLGLNQRLVNATLNDLFGQRLVSTIYGPLNQYRVVLEAEQRYLQSPEILNDLFVVGPDGNRVPLAAFSHWQAGTMPLAVNHQGGSVASTISFNLPVGVSLSEATEVVRQEMARIGVPNSVHGSFEGNAKAFQASLKSQPLLILAAIVAVYLILGMLYENLTHPITILSTLPSAGVGAILALLAFKTEFGVISLIGVILLIGIVKKNAIMMIDFAITAERDRGLSPRDAIFEACLLRFRPIMMTTLAALFGALPLAFGVGDGAELRQPLGITIVGGLILSQILTLYTTPVVYLQLDRLRLALRRLLGRQAPAPATHP</sequence>
<dbReference type="PANTHER" id="PTHR32063:SF34">
    <property type="entry name" value="MULTIDRUG RESISTANCE PROTEIN MDTC"/>
    <property type="match status" value="1"/>
</dbReference>
<dbReference type="Pfam" id="PF00873">
    <property type="entry name" value="ACR_tran"/>
    <property type="match status" value="1"/>
</dbReference>
<dbReference type="NCBIfam" id="NF033617">
    <property type="entry name" value="RND_permease_2"/>
    <property type="match status" value="1"/>
</dbReference>
<keyword evidence="6 8" id="KW-1133">Transmembrane helix</keyword>
<feature type="transmembrane region" description="Helical" evidence="8">
    <location>
        <begin position="463"/>
        <end position="481"/>
    </location>
</feature>
<feature type="transmembrane region" description="Helical" evidence="8">
    <location>
        <begin position="528"/>
        <end position="548"/>
    </location>
</feature>
<comment type="caution">
    <text evidence="9">The sequence shown here is derived from an EMBL/GenBank/DDBJ whole genome shotgun (WGS) entry which is preliminary data.</text>
</comment>
<reference evidence="9 10" key="1">
    <citation type="submission" date="2020-04" db="EMBL/GenBank/DDBJ databases">
        <title>Zoogloea sp. G-4-1-14 isolated from soil.</title>
        <authorList>
            <person name="Dahal R.H."/>
        </authorList>
    </citation>
    <scope>NUCLEOTIDE SEQUENCE [LARGE SCALE GENOMIC DNA]</scope>
    <source>
        <strain evidence="9 10">G-4-1-14</strain>
    </source>
</reference>
<dbReference type="FunFam" id="1.20.1640.10:FF:000001">
    <property type="entry name" value="Efflux pump membrane transporter"/>
    <property type="match status" value="1"/>
</dbReference>
<evidence type="ECO:0000256" key="2">
    <source>
        <dbReference type="ARBA" id="ARBA00022448"/>
    </source>
</evidence>
<feature type="transmembrane region" description="Helical" evidence="8">
    <location>
        <begin position="989"/>
        <end position="1015"/>
    </location>
</feature>